<organism evidence="2 3">
    <name type="scientific">Portunus trituberculatus</name>
    <name type="common">Swimming crab</name>
    <name type="synonym">Neptunus trituberculatus</name>
    <dbReference type="NCBI Taxonomy" id="210409"/>
    <lineage>
        <taxon>Eukaryota</taxon>
        <taxon>Metazoa</taxon>
        <taxon>Ecdysozoa</taxon>
        <taxon>Arthropoda</taxon>
        <taxon>Crustacea</taxon>
        <taxon>Multicrustacea</taxon>
        <taxon>Malacostraca</taxon>
        <taxon>Eumalacostraca</taxon>
        <taxon>Eucarida</taxon>
        <taxon>Decapoda</taxon>
        <taxon>Pleocyemata</taxon>
        <taxon>Brachyura</taxon>
        <taxon>Eubrachyura</taxon>
        <taxon>Portunoidea</taxon>
        <taxon>Portunidae</taxon>
        <taxon>Portuninae</taxon>
        <taxon>Portunus</taxon>
    </lineage>
</organism>
<accession>A0A5B7DKZ3</accession>
<protein>
    <submittedName>
        <fullName evidence="2">Uncharacterized protein</fullName>
    </submittedName>
</protein>
<feature type="region of interest" description="Disordered" evidence="1">
    <location>
        <begin position="154"/>
        <end position="174"/>
    </location>
</feature>
<dbReference type="Proteomes" id="UP000324222">
    <property type="component" value="Unassembled WGS sequence"/>
</dbReference>
<dbReference type="AlphaFoldDB" id="A0A5B7DKZ3"/>
<evidence type="ECO:0000256" key="1">
    <source>
        <dbReference type="SAM" id="MobiDB-lite"/>
    </source>
</evidence>
<name>A0A5B7DKZ3_PORTR</name>
<sequence>MSCWEDFRRIREARALSCTPFMCRACKLPVTRRPPANSFLPSMRSLCPACTTCRSIYRITGVGQLVQYTREVLLKQEFTSTPSPLRALSSHHVHLHPPTHTPHTPPRTLPRCVAQSSPFTRARVGARAKCTSPSTIKPAVTTCGVREDVRRARDIMRPTSTPSMRPDTRSSRTV</sequence>
<keyword evidence="3" id="KW-1185">Reference proteome</keyword>
<proteinExistence type="predicted"/>
<evidence type="ECO:0000313" key="3">
    <source>
        <dbReference type="Proteomes" id="UP000324222"/>
    </source>
</evidence>
<gene>
    <name evidence="2" type="ORF">E2C01_014825</name>
</gene>
<dbReference type="EMBL" id="VSRR010001022">
    <property type="protein sequence ID" value="MPC21825.1"/>
    <property type="molecule type" value="Genomic_DNA"/>
</dbReference>
<comment type="caution">
    <text evidence="2">The sequence shown here is derived from an EMBL/GenBank/DDBJ whole genome shotgun (WGS) entry which is preliminary data.</text>
</comment>
<evidence type="ECO:0000313" key="2">
    <source>
        <dbReference type="EMBL" id="MPC21825.1"/>
    </source>
</evidence>
<reference evidence="2 3" key="1">
    <citation type="submission" date="2019-05" db="EMBL/GenBank/DDBJ databases">
        <title>Another draft genome of Portunus trituberculatus and its Hox gene families provides insights of decapod evolution.</title>
        <authorList>
            <person name="Jeong J.-H."/>
            <person name="Song I."/>
            <person name="Kim S."/>
            <person name="Choi T."/>
            <person name="Kim D."/>
            <person name="Ryu S."/>
            <person name="Kim W."/>
        </authorList>
    </citation>
    <scope>NUCLEOTIDE SEQUENCE [LARGE SCALE GENOMIC DNA]</scope>
    <source>
        <tissue evidence="2">Muscle</tissue>
    </source>
</reference>